<dbReference type="InterPro" id="IPR038717">
    <property type="entry name" value="Tc1-like_DDE_dom"/>
</dbReference>
<feature type="region of interest" description="Disordered" evidence="1">
    <location>
        <begin position="147"/>
        <end position="184"/>
    </location>
</feature>
<sequence>FVHPGVTDKGNYTMFDMVRPLVPVNGPPIYPPVDYRSPYEKPVPVSTVGLSYQGPRKDEVPVFESAWERGLRQAKEMMRKSTKRKETDMDFEEKKMNLSLGQEELDKENDYYTRPASPILKDEPDRWGLKLLDTDGKYHHDDSLLADRYDDYPESPSAYYHQSRGGGGGGGGTGGGGGGDYWRRVHYEPGDSRAMRIETDYGNSTRKYHTHQHRAPPAEYYEKKKKSSHPVREVIMQRTEKPWRDERYAEVSVPSHRGRGDEWADPWMRSKSPSGRKTGSGSRPSRRQSYSSGSSYSTSSSSRSSSQSSYSSYSHDSRSRSRSKSLSRSRSRSSSRTPLSRSRRKMNRPLVPTARAAEGLSPSFQPVSPRKISKQPTDPRTFSKASLIQSEKKAASERALLMNPPAPSPRKQKEVRPPSPGMMRKSAQNPPPPSSSNSRTKLSLERSKAAVMAAALSANVKLRSQSKSSRSSSGSDSSGSSSDSSESSYSSSSSSREPSPKVFFDSQGLMHHEFIPEGRTVTKELYVETLRRLWDAVRRKRPEKWVENNWFLMHDNAPAHRAIIVKNFLARHNITALDHPPYSPDLSPPDYFLFPRLKSHLKGRRFNAEEVIANATRALRRVSQNGFQACFQELYTRWQKSIRQPKRIVIDERERLALAQSLKVKAMDALKLSGQKQQIKLTLKAPGSAATPQSNKRPVTGLPELPELNLVRRERIAPPVVAGKKRPAEEPPSLETSLATKVAAMSKPAAKKATSRREELLKQLKAVEDAIARKRSKI</sequence>
<feature type="compositionally biased region" description="Gly residues" evidence="1">
    <location>
        <begin position="164"/>
        <end position="180"/>
    </location>
</feature>
<feature type="compositionally biased region" description="Basic residues" evidence="1">
    <location>
        <begin position="320"/>
        <end position="333"/>
    </location>
</feature>
<feature type="non-terminal residue" evidence="3">
    <location>
        <position position="1"/>
    </location>
</feature>
<name>A0ABQ8SPY4_PERAM</name>
<protein>
    <recommendedName>
        <fullName evidence="2">Tc1-like transposase DDE domain-containing protein</fullName>
    </recommendedName>
</protein>
<comment type="caution">
    <text evidence="3">The sequence shown here is derived from an EMBL/GenBank/DDBJ whole genome shotgun (WGS) entry which is preliminary data.</text>
</comment>
<keyword evidence="4" id="KW-1185">Reference proteome</keyword>
<proteinExistence type="predicted"/>
<evidence type="ECO:0000313" key="4">
    <source>
        <dbReference type="Proteomes" id="UP001148838"/>
    </source>
</evidence>
<feature type="region of interest" description="Disordered" evidence="1">
    <location>
        <begin position="201"/>
        <end position="448"/>
    </location>
</feature>
<evidence type="ECO:0000313" key="3">
    <source>
        <dbReference type="EMBL" id="KAJ4435767.1"/>
    </source>
</evidence>
<dbReference type="PANTHER" id="PTHR46582">
    <property type="entry name" value="ZINC FINGER CCCH DOMAIN-CONTAINING PROTEIN 18"/>
    <property type="match status" value="1"/>
</dbReference>
<feature type="region of interest" description="Disordered" evidence="1">
    <location>
        <begin position="721"/>
        <end position="757"/>
    </location>
</feature>
<dbReference type="Pfam" id="PF13358">
    <property type="entry name" value="DDE_3"/>
    <property type="match status" value="1"/>
</dbReference>
<evidence type="ECO:0000259" key="2">
    <source>
        <dbReference type="Pfam" id="PF13358"/>
    </source>
</evidence>
<dbReference type="Gene3D" id="3.30.420.10">
    <property type="entry name" value="Ribonuclease H-like superfamily/Ribonuclease H"/>
    <property type="match status" value="1"/>
</dbReference>
<reference evidence="3 4" key="1">
    <citation type="journal article" date="2022" name="Allergy">
        <title>Genome assembly and annotation of Periplaneta americana reveal a comprehensive cockroach allergen profile.</title>
        <authorList>
            <person name="Wang L."/>
            <person name="Xiong Q."/>
            <person name="Saelim N."/>
            <person name="Wang L."/>
            <person name="Nong W."/>
            <person name="Wan A.T."/>
            <person name="Shi M."/>
            <person name="Liu X."/>
            <person name="Cao Q."/>
            <person name="Hui J.H.L."/>
            <person name="Sookrung N."/>
            <person name="Leung T.F."/>
            <person name="Tungtrongchitr A."/>
            <person name="Tsui S.K.W."/>
        </authorList>
    </citation>
    <scope>NUCLEOTIDE SEQUENCE [LARGE SCALE GENOMIC DNA]</scope>
    <source>
        <strain evidence="3">PWHHKU_190912</strain>
    </source>
</reference>
<dbReference type="EMBL" id="JAJSOF020000023">
    <property type="protein sequence ID" value="KAJ4435767.1"/>
    <property type="molecule type" value="Genomic_DNA"/>
</dbReference>
<accession>A0ABQ8SPY4</accession>
<feature type="domain" description="Tc1-like transposase DDE" evidence="2">
    <location>
        <begin position="519"/>
        <end position="607"/>
    </location>
</feature>
<gene>
    <name evidence="3" type="ORF">ANN_18386</name>
</gene>
<dbReference type="InterPro" id="IPR052647">
    <property type="entry name" value="Zinc_finger_CCCH-type"/>
</dbReference>
<feature type="compositionally biased region" description="Basic and acidic residues" evidence="1">
    <location>
        <begin position="238"/>
        <end position="249"/>
    </location>
</feature>
<dbReference type="InterPro" id="IPR036397">
    <property type="entry name" value="RNaseH_sf"/>
</dbReference>
<dbReference type="Proteomes" id="UP001148838">
    <property type="component" value="Unassembled WGS sequence"/>
</dbReference>
<evidence type="ECO:0000256" key="1">
    <source>
        <dbReference type="SAM" id="MobiDB-lite"/>
    </source>
</evidence>
<feature type="region of interest" description="Disordered" evidence="1">
    <location>
        <begin position="75"/>
        <end position="102"/>
    </location>
</feature>
<feature type="compositionally biased region" description="Low complexity" evidence="1">
    <location>
        <begin position="465"/>
        <end position="501"/>
    </location>
</feature>
<feature type="region of interest" description="Disordered" evidence="1">
    <location>
        <begin position="460"/>
        <end position="503"/>
    </location>
</feature>
<feature type="compositionally biased region" description="Low complexity" evidence="1">
    <location>
        <begin position="280"/>
        <end position="314"/>
    </location>
</feature>
<organism evidence="3 4">
    <name type="scientific">Periplaneta americana</name>
    <name type="common">American cockroach</name>
    <name type="synonym">Blatta americana</name>
    <dbReference type="NCBI Taxonomy" id="6978"/>
    <lineage>
        <taxon>Eukaryota</taxon>
        <taxon>Metazoa</taxon>
        <taxon>Ecdysozoa</taxon>
        <taxon>Arthropoda</taxon>
        <taxon>Hexapoda</taxon>
        <taxon>Insecta</taxon>
        <taxon>Pterygota</taxon>
        <taxon>Neoptera</taxon>
        <taxon>Polyneoptera</taxon>
        <taxon>Dictyoptera</taxon>
        <taxon>Blattodea</taxon>
        <taxon>Blattoidea</taxon>
        <taxon>Blattidae</taxon>
        <taxon>Blattinae</taxon>
        <taxon>Periplaneta</taxon>
    </lineage>
</organism>
<feature type="compositionally biased region" description="Polar residues" evidence="1">
    <location>
        <begin position="374"/>
        <end position="389"/>
    </location>
</feature>
<dbReference type="PANTHER" id="PTHR46582:SF1">
    <property type="entry name" value="ZINC FINGER CCCH DOMAIN-CONTAINING PROTEIN 18"/>
    <property type="match status" value="1"/>
</dbReference>
<feature type="compositionally biased region" description="Basic and acidic residues" evidence="1">
    <location>
        <begin position="75"/>
        <end position="96"/>
    </location>
</feature>